<reference evidence="1 2" key="1">
    <citation type="submission" date="2016-11" db="EMBL/GenBank/DDBJ databases">
        <authorList>
            <person name="Jaros S."/>
            <person name="Januszkiewicz K."/>
            <person name="Wedrychowicz H."/>
        </authorList>
    </citation>
    <scope>NUCLEOTIDE SEQUENCE [LARGE SCALE GENOMIC DNA]</scope>
    <source>
        <strain evidence="1 2">NF2</strain>
    </source>
</reference>
<dbReference type="Proteomes" id="UP000197781">
    <property type="component" value="Chromosome"/>
</dbReference>
<evidence type="ECO:0000313" key="2">
    <source>
        <dbReference type="Proteomes" id="UP000197781"/>
    </source>
</evidence>
<name>A0A220MFC5_9BACL</name>
<dbReference type="KEGG" id="bfm:BP422_08785"/>
<organism evidence="1 2">
    <name type="scientific">Brevibacillus formosus</name>
    <dbReference type="NCBI Taxonomy" id="54913"/>
    <lineage>
        <taxon>Bacteria</taxon>
        <taxon>Bacillati</taxon>
        <taxon>Bacillota</taxon>
        <taxon>Bacilli</taxon>
        <taxon>Bacillales</taxon>
        <taxon>Paenibacillaceae</taxon>
        <taxon>Brevibacillus</taxon>
    </lineage>
</organism>
<sequence>MEELYSFTEKLTDWQERLLLKGIHKLDKQDLQELKKLQELAIEYDMSFLGSLIEELHVEGNRYLQEVKVDAELLTQQYLYVVQYVNMMKKPLSRALSS</sequence>
<accession>A0A220MFC5</accession>
<dbReference type="AlphaFoldDB" id="A0A220MFC5"/>
<dbReference type="RefSeq" id="WP_088907441.1">
    <property type="nucleotide sequence ID" value="NZ_CP018145.1"/>
</dbReference>
<dbReference type="EMBL" id="CP018145">
    <property type="protein sequence ID" value="ASJ53645.1"/>
    <property type="molecule type" value="Genomic_DNA"/>
</dbReference>
<protein>
    <submittedName>
        <fullName evidence="1">Uncharacterized protein</fullName>
    </submittedName>
</protein>
<evidence type="ECO:0000313" key="1">
    <source>
        <dbReference type="EMBL" id="ASJ53645.1"/>
    </source>
</evidence>
<proteinExistence type="predicted"/>
<gene>
    <name evidence="1" type="ORF">BP422_08785</name>
</gene>